<reference evidence="3" key="1">
    <citation type="submission" date="2016-11" db="UniProtKB">
        <authorList>
            <consortium name="WormBaseParasite"/>
        </authorList>
    </citation>
    <scope>IDENTIFICATION</scope>
</reference>
<dbReference type="AlphaFoldDB" id="A0A1I8FTW2"/>
<keyword evidence="2" id="KW-1185">Reference proteome</keyword>
<feature type="region of interest" description="Disordered" evidence="1">
    <location>
        <begin position="153"/>
        <end position="183"/>
    </location>
</feature>
<feature type="region of interest" description="Disordered" evidence="1">
    <location>
        <begin position="97"/>
        <end position="137"/>
    </location>
</feature>
<organism evidence="2 3">
    <name type="scientific">Macrostomum lignano</name>
    <dbReference type="NCBI Taxonomy" id="282301"/>
    <lineage>
        <taxon>Eukaryota</taxon>
        <taxon>Metazoa</taxon>
        <taxon>Spiralia</taxon>
        <taxon>Lophotrochozoa</taxon>
        <taxon>Platyhelminthes</taxon>
        <taxon>Rhabditophora</taxon>
        <taxon>Macrostomorpha</taxon>
        <taxon>Macrostomida</taxon>
        <taxon>Macrostomidae</taxon>
        <taxon>Macrostomum</taxon>
    </lineage>
</organism>
<name>A0A1I8FTW2_9PLAT</name>
<accession>A0A1I8FTW2</accession>
<evidence type="ECO:0000313" key="3">
    <source>
        <dbReference type="WBParaSite" id="maker-unitig_7663-snap-gene-0.1-mRNA-1"/>
    </source>
</evidence>
<dbReference type="WBParaSite" id="maker-unitig_7663-snap-gene-0.1-mRNA-1">
    <property type="protein sequence ID" value="maker-unitig_7663-snap-gene-0.1-mRNA-1"/>
    <property type="gene ID" value="maker-unitig_7663-snap-gene-0.1"/>
</dbReference>
<feature type="compositionally biased region" description="Acidic residues" evidence="1">
    <location>
        <begin position="97"/>
        <end position="116"/>
    </location>
</feature>
<feature type="compositionally biased region" description="Basic and acidic residues" evidence="1">
    <location>
        <begin position="117"/>
        <end position="137"/>
    </location>
</feature>
<protein>
    <submittedName>
        <fullName evidence="3">Death inducer-obliterator 1</fullName>
    </submittedName>
</protein>
<evidence type="ECO:0000313" key="2">
    <source>
        <dbReference type="Proteomes" id="UP000095280"/>
    </source>
</evidence>
<sequence>VLAKLSESTLSCRNASPVAELAPSCLRSSAGTDWPRFASPEKVPPPVRIMNFLGIRGAGAALPLVLLIAAAQLQVSQSRSLRPSSYFEEDQQLIDDDSNEFADSDCDDLDPVDDCGDDTRREPPARADDDWVRSSRRADSDLRKRYDPLLAIRRRRNGDGSGDQRGFLRQTSRQRRYDPLQFI</sequence>
<evidence type="ECO:0000256" key="1">
    <source>
        <dbReference type="SAM" id="MobiDB-lite"/>
    </source>
</evidence>
<proteinExistence type="predicted"/>
<dbReference type="Proteomes" id="UP000095280">
    <property type="component" value="Unplaced"/>
</dbReference>